<feature type="region of interest" description="Disordered" evidence="1">
    <location>
        <begin position="125"/>
        <end position="210"/>
    </location>
</feature>
<keyword evidence="2" id="KW-0812">Transmembrane</keyword>
<feature type="transmembrane region" description="Helical" evidence="2">
    <location>
        <begin position="55"/>
        <end position="74"/>
    </location>
</feature>
<keyword evidence="2" id="KW-0472">Membrane</keyword>
<protein>
    <recommendedName>
        <fullName evidence="5">Integral membrane protein</fullName>
    </recommendedName>
</protein>
<keyword evidence="2" id="KW-1133">Transmembrane helix</keyword>
<reference evidence="4" key="1">
    <citation type="journal article" date="2019" name="Int. J. Syst. Evol. Microbiol.">
        <title>The Global Catalogue of Microorganisms (GCM) 10K type strain sequencing project: providing services to taxonomists for standard genome sequencing and annotation.</title>
        <authorList>
            <consortium name="The Broad Institute Genomics Platform"/>
            <consortium name="The Broad Institute Genome Sequencing Center for Infectious Disease"/>
            <person name="Wu L."/>
            <person name="Ma J."/>
        </authorList>
    </citation>
    <scope>NUCLEOTIDE SEQUENCE [LARGE SCALE GENOMIC DNA]</scope>
    <source>
        <strain evidence="4">JCM 4738</strain>
    </source>
</reference>
<feature type="compositionally biased region" description="Low complexity" evidence="1">
    <location>
        <begin position="125"/>
        <end position="141"/>
    </location>
</feature>
<accession>A0ABQ3F294</accession>
<comment type="caution">
    <text evidence="3">The sequence shown here is derived from an EMBL/GenBank/DDBJ whole genome shotgun (WGS) entry which is preliminary data.</text>
</comment>
<evidence type="ECO:0000256" key="1">
    <source>
        <dbReference type="SAM" id="MobiDB-lite"/>
    </source>
</evidence>
<organism evidence="3 4">
    <name type="scientific">Streptomyces cirratus</name>
    <dbReference type="NCBI Taxonomy" id="68187"/>
    <lineage>
        <taxon>Bacteria</taxon>
        <taxon>Bacillati</taxon>
        <taxon>Actinomycetota</taxon>
        <taxon>Actinomycetes</taxon>
        <taxon>Kitasatosporales</taxon>
        <taxon>Streptomycetaceae</taxon>
        <taxon>Streptomyces</taxon>
    </lineage>
</organism>
<gene>
    <name evidence="3" type="ORF">GCM10010347_64150</name>
</gene>
<name>A0ABQ3F294_9ACTN</name>
<evidence type="ECO:0008006" key="5">
    <source>
        <dbReference type="Google" id="ProtNLM"/>
    </source>
</evidence>
<feature type="compositionally biased region" description="Pro residues" evidence="1">
    <location>
        <begin position="145"/>
        <end position="171"/>
    </location>
</feature>
<dbReference type="EMBL" id="BMVP01000025">
    <property type="protein sequence ID" value="GHB84389.1"/>
    <property type="molecule type" value="Genomic_DNA"/>
</dbReference>
<keyword evidence="4" id="KW-1185">Reference proteome</keyword>
<sequence length="210" mass="22522">MHPPGIPPQHQHRPSTEGVVALRVLFALLPVLSCGFLAWGTMLRLAIVTRATRDWTLLALSCLLSVASIALIGADPTPDTSGWQGNAGAGIILLTGFATCVYFLVADIRHHEKRAPAPAAHWYAAQNPPYPGPQQQTTPAYGYPPVQPPVQTPLPTPPPPQVPPQPTPPPRIGQVRAELDELSELLRKQTPPPGGPHHDPDRTAVQGPEQ</sequence>
<feature type="transmembrane region" description="Helical" evidence="2">
    <location>
        <begin position="86"/>
        <end position="105"/>
    </location>
</feature>
<evidence type="ECO:0000313" key="3">
    <source>
        <dbReference type="EMBL" id="GHB84389.1"/>
    </source>
</evidence>
<proteinExistence type="predicted"/>
<dbReference type="Proteomes" id="UP000642673">
    <property type="component" value="Unassembled WGS sequence"/>
</dbReference>
<evidence type="ECO:0000256" key="2">
    <source>
        <dbReference type="SAM" id="Phobius"/>
    </source>
</evidence>
<feature type="transmembrane region" description="Helical" evidence="2">
    <location>
        <begin position="20"/>
        <end position="43"/>
    </location>
</feature>
<evidence type="ECO:0000313" key="4">
    <source>
        <dbReference type="Proteomes" id="UP000642673"/>
    </source>
</evidence>
<dbReference type="RefSeq" id="WP_190187750.1">
    <property type="nucleotide sequence ID" value="NZ_BMVP01000025.1"/>
</dbReference>